<dbReference type="PROSITE" id="PS50075">
    <property type="entry name" value="CARRIER"/>
    <property type="match status" value="1"/>
</dbReference>
<dbReference type="RefSeq" id="WP_120757307.1">
    <property type="nucleotide sequence ID" value="NZ_JBFADQ010000009.1"/>
</dbReference>
<dbReference type="InterPro" id="IPR036736">
    <property type="entry name" value="ACP-like_sf"/>
</dbReference>
<evidence type="ECO:0000259" key="3">
    <source>
        <dbReference type="PROSITE" id="PS50075"/>
    </source>
</evidence>
<dbReference type="OrthoDB" id="5523836at2"/>
<organism evidence="4 5">
    <name type="scientific">Streptomyces klenkii</name>
    <dbReference type="NCBI Taxonomy" id="1420899"/>
    <lineage>
        <taxon>Bacteria</taxon>
        <taxon>Bacillati</taxon>
        <taxon>Actinomycetota</taxon>
        <taxon>Actinomycetes</taxon>
        <taxon>Kitasatosporales</taxon>
        <taxon>Streptomycetaceae</taxon>
        <taxon>Streptomyces</taxon>
    </lineage>
</organism>
<dbReference type="SUPFAM" id="SSF47336">
    <property type="entry name" value="ACP-like"/>
    <property type="match status" value="1"/>
</dbReference>
<keyword evidence="2" id="KW-0597">Phosphoprotein</keyword>
<evidence type="ECO:0000313" key="4">
    <source>
        <dbReference type="EMBL" id="RKN69824.1"/>
    </source>
</evidence>
<feature type="domain" description="Carrier" evidence="3">
    <location>
        <begin position="9"/>
        <end position="84"/>
    </location>
</feature>
<dbReference type="GO" id="GO:0017000">
    <property type="term" value="P:antibiotic biosynthetic process"/>
    <property type="evidence" value="ECO:0007669"/>
    <property type="project" value="UniProtKB-ARBA"/>
</dbReference>
<reference evidence="4 5" key="1">
    <citation type="journal article" date="2015" name="Antonie Van Leeuwenhoek">
        <title>Streptomyces klenkii sp. nov., isolated from deep marine sediment.</title>
        <authorList>
            <person name="Veyisoglu A."/>
            <person name="Sahin N."/>
        </authorList>
    </citation>
    <scope>NUCLEOTIDE SEQUENCE [LARGE SCALE GENOMIC DNA]</scope>
    <source>
        <strain evidence="4 5">KCTC 29202</strain>
    </source>
</reference>
<dbReference type="Proteomes" id="UP000270343">
    <property type="component" value="Unassembled WGS sequence"/>
</dbReference>
<name>A0A3B0BB11_9ACTN</name>
<accession>A0A3B0BB11</accession>
<protein>
    <submittedName>
        <fullName evidence="4">Acyl carrier protein</fullName>
    </submittedName>
</protein>
<dbReference type="Gene3D" id="1.10.1200.10">
    <property type="entry name" value="ACP-like"/>
    <property type="match status" value="1"/>
</dbReference>
<dbReference type="InterPro" id="IPR020806">
    <property type="entry name" value="PKS_PP-bd"/>
</dbReference>
<gene>
    <name evidence="4" type="ORF">D7231_22445</name>
</gene>
<keyword evidence="5" id="KW-1185">Reference proteome</keyword>
<sequence length="90" mass="9931">MSAQPTINTLDVEELRAVVADALELPVEEVTDDARFKEDLDVDSLVSLEIAVRIEEQYGIRVDDSDLADLGTFRLISELVRDRVAGRSAA</sequence>
<dbReference type="InterPro" id="IPR009081">
    <property type="entry name" value="PP-bd_ACP"/>
</dbReference>
<proteinExistence type="predicted"/>
<dbReference type="SMART" id="SM00823">
    <property type="entry name" value="PKS_PP"/>
    <property type="match status" value="1"/>
</dbReference>
<keyword evidence="1" id="KW-0596">Phosphopantetheine</keyword>
<dbReference type="GO" id="GO:0031177">
    <property type="term" value="F:phosphopantetheine binding"/>
    <property type="evidence" value="ECO:0007669"/>
    <property type="project" value="InterPro"/>
</dbReference>
<dbReference type="AlphaFoldDB" id="A0A3B0BB11"/>
<dbReference type="Pfam" id="PF00550">
    <property type="entry name" value="PP-binding"/>
    <property type="match status" value="1"/>
</dbReference>
<evidence type="ECO:0000256" key="1">
    <source>
        <dbReference type="ARBA" id="ARBA00022450"/>
    </source>
</evidence>
<evidence type="ECO:0000313" key="5">
    <source>
        <dbReference type="Proteomes" id="UP000270343"/>
    </source>
</evidence>
<comment type="caution">
    <text evidence="4">The sequence shown here is derived from an EMBL/GenBank/DDBJ whole genome shotgun (WGS) entry which is preliminary data.</text>
</comment>
<dbReference type="EMBL" id="RBAM01000009">
    <property type="protein sequence ID" value="RKN69824.1"/>
    <property type="molecule type" value="Genomic_DNA"/>
</dbReference>
<evidence type="ECO:0000256" key="2">
    <source>
        <dbReference type="ARBA" id="ARBA00022553"/>
    </source>
</evidence>